<dbReference type="Proteomes" id="UP000326354">
    <property type="component" value="Chromosome"/>
</dbReference>
<dbReference type="GO" id="GO:0007059">
    <property type="term" value="P:chromosome segregation"/>
    <property type="evidence" value="ECO:0007669"/>
    <property type="project" value="TreeGrafter"/>
</dbReference>
<dbReference type="InterPro" id="IPR036086">
    <property type="entry name" value="ParB/Sulfiredoxin_sf"/>
</dbReference>
<dbReference type="GO" id="GO:0045881">
    <property type="term" value="P:positive regulation of sporulation resulting in formation of a cellular spore"/>
    <property type="evidence" value="ECO:0007669"/>
    <property type="project" value="TreeGrafter"/>
</dbReference>
<evidence type="ECO:0000313" key="3">
    <source>
        <dbReference type="Proteomes" id="UP000326354"/>
    </source>
</evidence>
<dbReference type="SMART" id="SM00470">
    <property type="entry name" value="ParB"/>
    <property type="match status" value="1"/>
</dbReference>
<dbReference type="Pfam" id="PF02195">
    <property type="entry name" value="ParB_N"/>
    <property type="match status" value="1"/>
</dbReference>
<sequence length="317" mass="37420">MSDLPKSLVEEVKISRIRLEPDKYRHFALDIEGIERLTEDIREKGLLVPVLLWRRGEDNILIGGYHRIECAKKLGWKTIPARIVFFSTPEQALEASVQTNAQDQYTFSKRSWFDRFRIAENVLRNIYEKKAQQRQRRGVKVKKKYRVDELLARAVGLSWSYVKYAQMRKIYTFIHEKEIDECVVKCLRQTKDPKIQLWLEVFEMHKAQKIPQKHWNEFVNICEEIVEEENSELRAKLDGHLKHLKGLLRKKSQVIESQAQHSATFLLTWTDGNAHKVLDELKKTCAKANWIVKVDGRPKRERDVFSQKVTLTPPQEE</sequence>
<dbReference type="PANTHER" id="PTHR33375:SF1">
    <property type="entry name" value="CHROMOSOME-PARTITIONING PROTEIN PARB-RELATED"/>
    <property type="match status" value="1"/>
</dbReference>
<dbReference type="PANTHER" id="PTHR33375">
    <property type="entry name" value="CHROMOSOME-PARTITIONING PROTEIN PARB-RELATED"/>
    <property type="match status" value="1"/>
</dbReference>
<dbReference type="RefSeq" id="WP_151966851.1">
    <property type="nucleotide sequence ID" value="NZ_AP019860.1"/>
</dbReference>
<accession>A0A5S9IL63</accession>
<dbReference type="OrthoDB" id="2662582at2"/>
<name>A0A5S9IL63_UABAM</name>
<organism evidence="2 3">
    <name type="scientific">Uabimicrobium amorphum</name>
    <dbReference type="NCBI Taxonomy" id="2596890"/>
    <lineage>
        <taxon>Bacteria</taxon>
        <taxon>Pseudomonadati</taxon>
        <taxon>Planctomycetota</taxon>
        <taxon>Candidatus Uabimicrobiia</taxon>
        <taxon>Candidatus Uabimicrobiales</taxon>
        <taxon>Candidatus Uabimicrobiaceae</taxon>
        <taxon>Candidatus Uabimicrobium</taxon>
    </lineage>
</organism>
<keyword evidence="3" id="KW-1185">Reference proteome</keyword>
<dbReference type="InterPro" id="IPR003115">
    <property type="entry name" value="ParB_N"/>
</dbReference>
<evidence type="ECO:0000259" key="1">
    <source>
        <dbReference type="SMART" id="SM00470"/>
    </source>
</evidence>
<gene>
    <name evidence="2" type="ORF">UABAM_00958</name>
</gene>
<reference evidence="2 3" key="1">
    <citation type="submission" date="2019-08" db="EMBL/GenBank/DDBJ databases">
        <title>Complete genome sequence of Candidatus Uab amorphum.</title>
        <authorList>
            <person name="Shiratori T."/>
            <person name="Suzuki S."/>
            <person name="Kakizawa Y."/>
            <person name="Ishida K."/>
        </authorList>
    </citation>
    <scope>NUCLEOTIDE SEQUENCE [LARGE SCALE GENOMIC DNA]</scope>
    <source>
        <strain evidence="2 3">SRT547</strain>
    </source>
</reference>
<dbReference type="InterPro" id="IPR050336">
    <property type="entry name" value="Chromosome_partition/occlusion"/>
</dbReference>
<dbReference type="AlphaFoldDB" id="A0A5S9IL63"/>
<dbReference type="EMBL" id="AP019860">
    <property type="protein sequence ID" value="BBM82615.1"/>
    <property type="molecule type" value="Genomic_DNA"/>
</dbReference>
<proteinExistence type="predicted"/>
<dbReference type="KEGG" id="uam:UABAM_00958"/>
<feature type="domain" description="ParB-like N-terminal" evidence="1">
    <location>
        <begin position="10"/>
        <end position="101"/>
    </location>
</feature>
<evidence type="ECO:0000313" key="2">
    <source>
        <dbReference type="EMBL" id="BBM82615.1"/>
    </source>
</evidence>
<protein>
    <submittedName>
        <fullName evidence="2">Chromosome partitioning protein ParB</fullName>
    </submittedName>
</protein>
<dbReference type="SUPFAM" id="SSF110849">
    <property type="entry name" value="ParB/Sulfiredoxin"/>
    <property type="match status" value="1"/>
</dbReference>
<dbReference type="GO" id="GO:0005694">
    <property type="term" value="C:chromosome"/>
    <property type="evidence" value="ECO:0007669"/>
    <property type="project" value="TreeGrafter"/>
</dbReference>
<dbReference type="Gene3D" id="3.90.1530.10">
    <property type="entry name" value="Conserved hypothetical protein from pyrococcus furiosus pfu- 392566-001, ParB domain"/>
    <property type="match status" value="1"/>
</dbReference>